<feature type="compositionally biased region" description="Polar residues" evidence="11">
    <location>
        <begin position="935"/>
        <end position="969"/>
    </location>
</feature>
<feature type="region of interest" description="Disordered" evidence="11">
    <location>
        <begin position="1014"/>
        <end position="1036"/>
    </location>
</feature>
<dbReference type="Gene3D" id="1.20.920.10">
    <property type="entry name" value="Bromodomain-like"/>
    <property type="match status" value="1"/>
</dbReference>
<dbReference type="PROSITE" id="PS50014">
    <property type="entry name" value="BROMODOMAIN_2"/>
    <property type="match status" value="1"/>
</dbReference>
<evidence type="ECO:0000259" key="15">
    <source>
        <dbReference type="PROSITE" id="PS51805"/>
    </source>
</evidence>
<dbReference type="STRING" id="68775.A0A5C3LMV6"/>
<dbReference type="FunFam" id="3.30.40.10:FF:000008">
    <property type="entry name" value="Bromodomain containing 1, isoform CRA_a"/>
    <property type="match status" value="1"/>
</dbReference>
<dbReference type="Pfam" id="PF13831">
    <property type="entry name" value="PHD_2"/>
    <property type="match status" value="1"/>
</dbReference>
<dbReference type="PROSITE" id="PS50016">
    <property type="entry name" value="ZF_PHD_2"/>
    <property type="match status" value="1"/>
</dbReference>
<dbReference type="InterPro" id="IPR034732">
    <property type="entry name" value="EPHD"/>
</dbReference>
<keyword evidence="3" id="KW-0677">Repeat</keyword>
<evidence type="ECO:0000256" key="4">
    <source>
        <dbReference type="ARBA" id="ARBA00022771"/>
    </source>
</evidence>
<name>A0A5C3LMV6_9AGAR</name>
<organism evidence="16 17">
    <name type="scientific">Crucibulum laeve</name>
    <dbReference type="NCBI Taxonomy" id="68775"/>
    <lineage>
        <taxon>Eukaryota</taxon>
        <taxon>Fungi</taxon>
        <taxon>Dikarya</taxon>
        <taxon>Basidiomycota</taxon>
        <taxon>Agaricomycotina</taxon>
        <taxon>Agaricomycetes</taxon>
        <taxon>Agaricomycetidae</taxon>
        <taxon>Agaricales</taxon>
        <taxon>Agaricineae</taxon>
        <taxon>Nidulariaceae</taxon>
        <taxon>Crucibulum</taxon>
    </lineage>
</organism>
<dbReference type="CDD" id="cd15492">
    <property type="entry name" value="PHD_BRPF_JADE_like"/>
    <property type="match status" value="1"/>
</dbReference>
<dbReference type="InterPro" id="IPR050701">
    <property type="entry name" value="Histone_Mod_Regulator"/>
</dbReference>
<protein>
    <submittedName>
        <fullName evidence="16">Uncharacterized protein</fullName>
    </submittedName>
</protein>
<feature type="region of interest" description="Disordered" evidence="11">
    <location>
        <begin position="735"/>
        <end position="774"/>
    </location>
</feature>
<dbReference type="OrthoDB" id="20839at2759"/>
<dbReference type="InterPro" id="IPR019542">
    <property type="entry name" value="Enhancer_polycomb-like_N"/>
</dbReference>
<dbReference type="InterPro" id="IPR019787">
    <property type="entry name" value="Znf_PHD-finger"/>
</dbReference>
<dbReference type="Gene3D" id="3.30.40.10">
    <property type="entry name" value="Zinc/RING finger domain, C3HC4 (zinc finger)"/>
    <property type="match status" value="2"/>
</dbReference>
<keyword evidence="2" id="KW-0479">Metal-binding</keyword>
<dbReference type="PROSITE" id="PS01359">
    <property type="entry name" value="ZF_PHD_1"/>
    <property type="match status" value="1"/>
</dbReference>
<feature type="region of interest" description="Disordered" evidence="11">
    <location>
        <begin position="1072"/>
        <end position="1124"/>
    </location>
</feature>
<evidence type="ECO:0000256" key="1">
    <source>
        <dbReference type="ARBA" id="ARBA00022553"/>
    </source>
</evidence>
<evidence type="ECO:0000256" key="11">
    <source>
        <dbReference type="SAM" id="MobiDB-lite"/>
    </source>
</evidence>
<dbReference type="SMART" id="SM00293">
    <property type="entry name" value="PWWP"/>
    <property type="match status" value="1"/>
</dbReference>
<feature type="region of interest" description="Disordered" evidence="11">
    <location>
        <begin position="649"/>
        <end position="706"/>
    </location>
</feature>
<keyword evidence="6" id="KW-0007">Acetylation</keyword>
<dbReference type="GO" id="GO:0008270">
    <property type="term" value="F:zinc ion binding"/>
    <property type="evidence" value="ECO:0007669"/>
    <property type="project" value="UniProtKB-KW"/>
</dbReference>
<feature type="compositionally biased region" description="Low complexity" evidence="11">
    <location>
        <begin position="735"/>
        <end position="754"/>
    </location>
</feature>
<dbReference type="Pfam" id="PF00439">
    <property type="entry name" value="Bromodomain"/>
    <property type="match status" value="1"/>
</dbReference>
<evidence type="ECO:0000256" key="5">
    <source>
        <dbReference type="ARBA" id="ARBA00022833"/>
    </source>
</evidence>
<dbReference type="Proteomes" id="UP000308652">
    <property type="component" value="Unassembled WGS sequence"/>
</dbReference>
<dbReference type="PRINTS" id="PR00503">
    <property type="entry name" value="BROMODOMAIN"/>
</dbReference>
<feature type="region of interest" description="Disordered" evidence="11">
    <location>
        <begin position="306"/>
        <end position="326"/>
    </location>
</feature>
<evidence type="ECO:0000256" key="9">
    <source>
        <dbReference type="PROSITE-ProRule" id="PRU00035"/>
    </source>
</evidence>
<gene>
    <name evidence="16" type="ORF">BDQ12DRAFT_690301</name>
</gene>
<dbReference type="InterPro" id="IPR013083">
    <property type="entry name" value="Znf_RING/FYVE/PHD"/>
</dbReference>
<dbReference type="Pfam" id="PF10513">
    <property type="entry name" value="EPL1"/>
    <property type="match status" value="1"/>
</dbReference>
<keyword evidence="4 10" id="KW-0863">Zinc-finger</keyword>
<evidence type="ECO:0000259" key="13">
    <source>
        <dbReference type="PROSITE" id="PS50016"/>
    </source>
</evidence>
<dbReference type="SUPFAM" id="SSF57903">
    <property type="entry name" value="FYVE/PHD zinc finger"/>
    <property type="match status" value="1"/>
</dbReference>
<keyword evidence="8" id="KW-0539">Nucleus</keyword>
<dbReference type="SUPFAM" id="SSF63748">
    <property type="entry name" value="Tudor/PWWP/MBT"/>
    <property type="match status" value="1"/>
</dbReference>
<sequence>MARGTRASPPASSLPKVSFEKVPDDLPNVTYSGHERQAKSYGYIDDLDFNRPDHYIRHIDPLEADLARQVEYDMDEQDQEWLDAVNVERKKHGMDLASYEMFEIIMDRLEKEWFDLTKNIPKPDLVMPSEDSTCAICDDSEGENSNAIVFCDGCNLAVHQDCYGVPYIPEGQWLCRKCTVSPEIPVQCILCPNEGGAFKQTTHGDWVHLLCAIWVPETRVANEVFMEPITGVEKISKQRWKLKCNVCDIREGACIQCAKTSCFLAFHATCARKEKLLLPMKTTPGAEPTTLTCYCERHLPQEQQDAREAALAAEPRTPTTPTDGFTKLTAASKSARAYAKTYKPGPPLVPALIVDRILNYVQRMALRGKLEFIQMLCRYWSLKREARRGAPLLKRLHLEPWTASAGGKVQTVEERMMKLEQLRRLRQDLIKVKALAELTRAREGKKLEQAETIHQVLSEALFPHEGRLRMAFERIMSHDKSDYFKNPVSKSEVPDYYNIIKNPMCWAFIDAKLDKHEYWDIQAFKDDIDLVISNAILYNKPGTPFYKAAIRIQNASRRILEDLTKTMAKPIVPLPTANGNMNGIHRPEINGTDDIMQVDSPIDTEFRTEIGDLEPPIEMLELLFSSDIIKDDMDLILEDDPVTSLLNYEFGKMKSPPPLPTPPPPRPKKPQRDRKAEAERRAARKAAEAEAAVEANPQEILDASPGFRAPRTRRAYAAAAAFEAEAEAQVIPINPAAEASEPPTPSQSSSAPPSKRGRKPGSVSLPSHPKIVDDVDRRGSFAMFNAGWILPEEQKRGGRSYVERQPMPPPRKKARTDSGLGGSRLSVFSTAASDNETLKTSPRPSEAPEDQQELYHYEDAMDMDAEGELEDHPPSEPPETPAEADTSIQIDDSEAGNISIQMEESKQLENAMEIQEEPTDVSMQAEESKPVSASLLDQESASATISFQDKQSTQADMSASAKKTNPQQESVKRATQQDEISGPVDNVATFPRLTTPSISSYKRSPGGTIIIEELDSPATRKEKSLRRRAERTKAKSAAVEFALAPAEPVTTTELAASIIGLSAQTVEPAANNGAKKNATAGSELSSLSESSSSVSKRRKRSVSSKTALTGPRTESTQISTRSKAAKAAELADPGLVPDGKNLEGGTLVWAKIGSYPWWPAVVFEEDHPAIPGHVYKTYKATRAKRKKRLHIVQFFDKNKSWQFLMSNHLRMLGESEILDQDMLATVSVRQKWKNNDRELCRQAFRDAMAEMEKPGEEDDDEEAGVEAAGDEEAEEEKIAGGDEKAEGDENEDGLGDEDADGVAEDEEE</sequence>
<feature type="region of interest" description="Disordered" evidence="11">
    <location>
        <begin position="797"/>
        <end position="988"/>
    </location>
</feature>
<evidence type="ECO:0000256" key="6">
    <source>
        <dbReference type="ARBA" id="ARBA00022990"/>
    </source>
</evidence>
<feature type="compositionally biased region" description="Polar residues" evidence="11">
    <location>
        <begin position="1112"/>
        <end position="1122"/>
    </location>
</feature>
<feature type="compositionally biased region" description="Low complexity" evidence="11">
    <location>
        <begin position="1072"/>
        <end position="1094"/>
    </location>
</feature>
<evidence type="ECO:0000256" key="3">
    <source>
        <dbReference type="ARBA" id="ARBA00022737"/>
    </source>
</evidence>
<keyword evidence="17" id="KW-1185">Reference proteome</keyword>
<accession>A0A5C3LMV6</accession>
<dbReference type="PROSITE" id="PS50812">
    <property type="entry name" value="PWWP"/>
    <property type="match status" value="1"/>
</dbReference>
<dbReference type="Gene3D" id="2.30.30.140">
    <property type="match status" value="1"/>
</dbReference>
<feature type="compositionally biased region" description="Acidic residues" evidence="11">
    <location>
        <begin position="860"/>
        <end position="869"/>
    </location>
</feature>
<reference evidence="16 17" key="1">
    <citation type="journal article" date="2019" name="Nat. Ecol. Evol.">
        <title>Megaphylogeny resolves global patterns of mushroom evolution.</title>
        <authorList>
            <person name="Varga T."/>
            <person name="Krizsan K."/>
            <person name="Foldi C."/>
            <person name="Dima B."/>
            <person name="Sanchez-Garcia M."/>
            <person name="Sanchez-Ramirez S."/>
            <person name="Szollosi G.J."/>
            <person name="Szarkandi J.G."/>
            <person name="Papp V."/>
            <person name="Albert L."/>
            <person name="Andreopoulos W."/>
            <person name="Angelini C."/>
            <person name="Antonin V."/>
            <person name="Barry K.W."/>
            <person name="Bougher N.L."/>
            <person name="Buchanan P."/>
            <person name="Buyck B."/>
            <person name="Bense V."/>
            <person name="Catcheside P."/>
            <person name="Chovatia M."/>
            <person name="Cooper J."/>
            <person name="Damon W."/>
            <person name="Desjardin D."/>
            <person name="Finy P."/>
            <person name="Geml J."/>
            <person name="Haridas S."/>
            <person name="Hughes K."/>
            <person name="Justo A."/>
            <person name="Karasinski D."/>
            <person name="Kautmanova I."/>
            <person name="Kiss B."/>
            <person name="Kocsube S."/>
            <person name="Kotiranta H."/>
            <person name="LaButti K.M."/>
            <person name="Lechner B.E."/>
            <person name="Liimatainen K."/>
            <person name="Lipzen A."/>
            <person name="Lukacs Z."/>
            <person name="Mihaltcheva S."/>
            <person name="Morgado L.N."/>
            <person name="Niskanen T."/>
            <person name="Noordeloos M.E."/>
            <person name="Ohm R.A."/>
            <person name="Ortiz-Santana B."/>
            <person name="Ovrebo C."/>
            <person name="Racz N."/>
            <person name="Riley R."/>
            <person name="Savchenko A."/>
            <person name="Shiryaev A."/>
            <person name="Soop K."/>
            <person name="Spirin V."/>
            <person name="Szebenyi C."/>
            <person name="Tomsovsky M."/>
            <person name="Tulloss R.E."/>
            <person name="Uehling J."/>
            <person name="Grigoriev I.V."/>
            <person name="Vagvolgyi C."/>
            <person name="Papp T."/>
            <person name="Martin F.M."/>
            <person name="Miettinen O."/>
            <person name="Hibbett D.S."/>
            <person name="Nagy L.G."/>
        </authorList>
    </citation>
    <scope>NUCLEOTIDE SEQUENCE [LARGE SCALE GENOMIC DNA]</scope>
    <source>
        <strain evidence="16 17">CBS 166.37</strain>
    </source>
</reference>
<dbReference type="SUPFAM" id="SSF47370">
    <property type="entry name" value="Bromodomain"/>
    <property type="match status" value="1"/>
</dbReference>
<keyword evidence="7 9" id="KW-0103">Bromodomain</keyword>
<dbReference type="InterPro" id="IPR001965">
    <property type="entry name" value="Znf_PHD"/>
</dbReference>
<dbReference type="PROSITE" id="PS51805">
    <property type="entry name" value="EPHD"/>
    <property type="match status" value="1"/>
</dbReference>
<dbReference type="GO" id="GO:0006357">
    <property type="term" value="P:regulation of transcription by RNA polymerase II"/>
    <property type="evidence" value="ECO:0007669"/>
    <property type="project" value="TreeGrafter"/>
</dbReference>
<dbReference type="PROSITE" id="PS00633">
    <property type="entry name" value="BROMODOMAIN_1"/>
    <property type="match status" value="1"/>
</dbReference>
<feature type="domain" description="PHD-type" evidence="15">
    <location>
        <begin position="185"/>
        <end position="299"/>
    </location>
</feature>
<feature type="domain" description="Bromo" evidence="12">
    <location>
        <begin position="476"/>
        <end position="546"/>
    </location>
</feature>
<feature type="compositionally biased region" description="Pro residues" evidence="11">
    <location>
        <begin position="655"/>
        <end position="665"/>
    </location>
</feature>
<dbReference type="EMBL" id="ML213637">
    <property type="protein sequence ID" value="TFK34042.1"/>
    <property type="molecule type" value="Genomic_DNA"/>
</dbReference>
<dbReference type="InterPro" id="IPR000313">
    <property type="entry name" value="PWWP_dom"/>
</dbReference>
<proteinExistence type="predicted"/>
<evidence type="ECO:0000259" key="14">
    <source>
        <dbReference type="PROSITE" id="PS50812"/>
    </source>
</evidence>
<feature type="domain" description="PWWP" evidence="14">
    <location>
        <begin position="1144"/>
        <end position="1201"/>
    </location>
</feature>
<keyword evidence="1" id="KW-0597">Phosphoprotein</keyword>
<dbReference type="SMART" id="SM00249">
    <property type="entry name" value="PHD"/>
    <property type="match status" value="2"/>
</dbReference>
<feature type="compositionally biased region" description="Polar residues" evidence="11">
    <location>
        <begin position="826"/>
        <end position="843"/>
    </location>
</feature>
<feature type="compositionally biased region" description="Acidic residues" evidence="11">
    <location>
        <begin position="1285"/>
        <end position="1308"/>
    </location>
</feature>
<dbReference type="InterPro" id="IPR036427">
    <property type="entry name" value="Bromodomain-like_sf"/>
</dbReference>
<feature type="domain" description="PHD-type" evidence="13">
    <location>
        <begin position="131"/>
        <end position="181"/>
    </location>
</feature>
<dbReference type="SMART" id="SM00297">
    <property type="entry name" value="BROMO"/>
    <property type="match status" value="1"/>
</dbReference>
<dbReference type="InterPro" id="IPR011011">
    <property type="entry name" value="Znf_FYVE_PHD"/>
</dbReference>
<dbReference type="GO" id="GO:0006325">
    <property type="term" value="P:chromatin organization"/>
    <property type="evidence" value="ECO:0007669"/>
    <property type="project" value="UniProtKB-ARBA"/>
</dbReference>
<dbReference type="CDD" id="cd05839">
    <property type="entry name" value="PWWP_BRPF"/>
    <property type="match status" value="1"/>
</dbReference>
<dbReference type="Pfam" id="PF13832">
    <property type="entry name" value="zf-HC5HC2H_2"/>
    <property type="match status" value="1"/>
</dbReference>
<dbReference type="CDD" id="cd04369">
    <property type="entry name" value="Bromodomain"/>
    <property type="match status" value="1"/>
</dbReference>
<dbReference type="Pfam" id="PF00855">
    <property type="entry name" value="PWWP"/>
    <property type="match status" value="1"/>
</dbReference>
<evidence type="ECO:0000313" key="16">
    <source>
        <dbReference type="EMBL" id="TFK34042.1"/>
    </source>
</evidence>
<evidence type="ECO:0000256" key="7">
    <source>
        <dbReference type="ARBA" id="ARBA00023117"/>
    </source>
</evidence>
<evidence type="ECO:0000256" key="10">
    <source>
        <dbReference type="PROSITE-ProRule" id="PRU00146"/>
    </source>
</evidence>
<evidence type="ECO:0000256" key="8">
    <source>
        <dbReference type="ARBA" id="ARBA00023242"/>
    </source>
</evidence>
<dbReference type="InterPro" id="IPR019786">
    <property type="entry name" value="Zinc_finger_PHD-type_CS"/>
</dbReference>
<feature type="region of interest" description="Disordered" evidence="11">
    <location>
        <begin position="1251"/>
        <end position="1308"/>
    </location>
</feature>
<dbReference type="InterPro" id="IPR001487">
    <property type="entry name" value="Bromodomain"/>
</dbReference>
<evidence type="ECO:0000313" key="17">
    <source>
        <dbReference type="Proteomes" id="UP000308652"/>
    </source>
</evidence>
<keyword evidence="5" id="KW-0862">Zinc</keyword>
<feature type="compositionally biased region" description="Basic and acidic residues" evidence="11">
    <location>
        <begin position="673"/>
        <end position="688"/>
    </location>
</feature>
<evidence type="ECO:0000259" key="12">
    <source>
        <dbReference type="PROSITE" id="PS50014"/>
    </source>
</evidence>
<evidence type="ECO:0000256" key="2">
    <source>
        <dbReference type="ARBA" id="ARBA00022723"/>
    </source>
</evidence>
<dbReference type="PANTHER" id="PTHR13793">
    <property type="entry name" value="PHD FINGER PROTEINS"/>
    <property type="match status" value="1"/>
</dbReference>
<feature type="compositionally biased region" description="Acidic residues" evidence="11">
    <location>
        <begin position="1255"/>
        <end position="1275"/>
    </location>
</feature>
<dbReference type="InterPro" id="IPR018359">
    <property type="entry name" value="Bromodomain_CS"/>
</dbReference>
<dbReference type="PANTHER" id="PTHR13793:SF107">
    <property type="entry name" value="BROMODOMAIN-CONTAINING PROTEIN HOMOLOG"/>
    <property type="match status" value="1"/>
</dbReference>